<comment type="caution">
    <text evidence="2">The sequence shown here is derived from an EMBL/GenBank/DDBJ whole genome shotgun (WGS) entry which is preliminary data.</text>
</comment>
<evidence type="ECO:0000313" key="3">
    <source>
        <dbReference type="Proteomes" id="UP000823597"/>
    </source>
</evidence>
<sequence>MKKYRIAALIAVTVMIFSVRGILPVSAQEFTVGLTPGLTFNDSTEVIKKPKPVERCHLIGVNYSVGFGGLYVTTSTSIQREFSPFGVGITYTYLQDLWGTMSYFGLQTGLRYSKEGFSYENSRLEPYNTTFYEVAELPFTSLFHFEILDGYVRLLVNGGLYVGYRMKVDRPYMETDDFAATDWEDTDIRFDYGIRAGGGFAIVLPPVEIHIECTYKHSFSPIYQPSRDSEYYYTYEYPNQILISVGVHFQLGRKFFLKDN</sequence>
<protein>
    <submittedName>
        <fullName evidence="2">Outer membrane beta-barrel protein</fullName>
    </submittedName>
</protein>
<accession>A0A9D9I2R5</accession>
<feature type="domain" description="Outer membrane protein beta-barrel" evidence="1">
    <location>
        <begin position="59"/>
        <end position="223"/>
    </location>
</feature>
<reference evidence="2" key="1">
    <citation type="submission" date="2020-10" db="EMBL/GenBank/DDBJ databases">
        <authorList>
            <person name="Gilroy R."/>
        </authorList>
    </citation>
    <scope>NUCLEOTIDE SEQUENCE</scope>
    <source>
        <strain evidence="2">10037</strain>
    </source>
</reference>
<dbReference type="EMBL" id="JADIME010000010">
    <property type="protein sequence ID" value="MBO8464532.1"/>
    <property type="molecule type" value="Genomic_DNA"/>
</dbReference>
<dbReference type="AlphaFoldDB" id="A0A9D9I2R5"/>
<name>A0A9D9I2R5_9BACT</name>
<organism evidence="2 3">
    <name type="scientific">Candidatus Merdivivens pullistercoris</name>
    <dbReference type="NCBI Taxonomy" id="2840873"/>
    <lineage>
        <taxon>Bacteria</taxon>
        <taxon>Pseudomonadati</taxon>
        <taxon>Bacteroidota</taxon>
        <taxon>Bacteroidia</taxon>
        <taxon>Bacteroidales</taxon>
        <taxon>Muribaculaceae</taxon>
        <taxon>Muribaculaceae incertae sedis</taxon>
        <taxon>Candidatus Merdivivens</taxon>
    </lineage>
</organism>
<evidence type="ECO:0000313" key="2">
    <source>
        <dbReference type="EMBL" id="MBO8464532.1"/>
    </source>
</evidence>
<dbReference type="Pfam" id="PF13568">
    <property type="entry name" value="OMP_b-brl_2"/>
    <property type="match status" value="1"/>
</dbReference>
<dbReference type="InterPro" id="IPR025665">
    <property type="entry name" value="Beta-barrel_OMP_2"/>
</dbReference>
<evidence type="ECO:0000259" key="1">
    <source>
        <dbReference type="Pfam" id="PF13568"/>
    </source>
</evidence>
<gene>
    <name evidence="2" type="ORF">IAB93_00870</name>
</gene>
<reference evidence="2" key="2">
    <citation type="journal article" date="2021" name="PeerJ">
        <title>Extensive microbial diversity within the chicken gut microbiome revealed by metagenomics and culture.</title>
        <authorList>
            <person name="Gilroy R."/>
            <person name="Ravi A."/>
            <person name="Getino M."/>
            <person name="Pursley I."/>
            <person name="Horton D.L."/>
            <person name="Alikhan N.F."/>
            <person name="Baker D."/>
            <person name="Gharbi K."/>
            <person name="Hall N."/>
            <person name="Watson M."/>
            <person name="Adriaenssens E.M."/>
            <person name="Foster-Nyarko E."/>
            <person name="Jarju S."/>
            <person name="Secka A."/>
            <person name="Antonio M."/>
            <person name="Oren A."/>
            <person name="Chaudhuri R.R."/>
            <person name="La Ragione R."/>
            <person name="Hildebrand F."/>
            <person name="Pallen M.J."/>
        </authorList>
    </citation>
    <scope>NUCLEOTIDE SEQUENCE</scope>
    <source>
        <strain evidence="2">10037</strain>
    </source>
</reference>
<dbReference type="Proteomes" id="UP000823597">
    <property type="component" value="Unassembled WGS sequence"/>
</dbReference>
<proteinExistence type="predicted"/>